<reference evidence="2 3" key="1">
    <citation type="submission" date="2018-03" db="EMBL/GenBank/DDBJ databases">
        <title>Genomic Encyclopedia of Type Strains, Phase III (KMG-III): the genomes of soil and plant-associated and newly described type strains.</title>
        <authorList>
            <person name="Whitman W."/>
        </authorList>
    </citation>
    <scope>NUCLEOTIDE SEQUENCE [LARGE SCALE GENOMIC DNA]</scope>
    <source>
        <strain evidence="2 3">CGMCC 4.7067</strain>
    </source>
</reference>
<evidence type="ECO:0000256" key="1">
    <source>
        <dbReference type="SAM" id="Phobius"/>
    </source>
</evidence>
<keyword evidence="1" id="KW-1133">Transmembrane helix</keyword>
<keyword evidence="1" id="KW-0472">Membrane</keyword>
<feature type="transmembrane region" description="Helical" evidence="1">
    <location>
        <begin position="143"/>
        <end position="165"/>
    </location>
</feature>
<feature type="transmembrane region" description="Helical" evidence="1">
    <location>
        <begin position="6"/>
        <end position="31"/>
    </location>
</feature>
<feature type="transmembrane region" description="Helical" evidence="1">
    <location>
        <begin position="77"/>
        <end position="98"/>
    </location>
</feature>
<name>A0A2T0UCR2_9ACTN</name>
<feature type="transmembrane region" description="Helical" evidence="1">
    <location>
        <begin position="43"/>
        <end position="65"/>
    </location>
</feature>
<comment type="caution">
    <text evidence="2">The sequence shown here is derived from an EMBL/GenBank/DDBJ whole genome shotgun (WGS) entry which is preliminary data.</text>
</comment>
<evidence type="ECO:0000313" key="3">
    <source>
        <dbReference type="Proteomes" id="UP000238176"/>
    </source>
</evidence>
<sequence>MAFQEFLRLLVGWLVGGSAMFGIPFMLVLVVDSGARRLMRLAHPLLAAILSFFGTGLAAAVVYGWAAWPIQVNRGHFGSPVLVAISALYFSSLVILSVSSSRWNFEGPQRKRYLPGLHDRIEISSEDDRREERKREYELGRYWFTRWAAVATGYVLGAEFFYLTFAYGRFSNTELEAFGFGIALGAFTAAFVCLRCCRRGYARSRALKLALQELQRPSDEPLRKAYSRRDELPVLLGREARRLIRTLRFSGGSGNRADVFVFLGAARFLGDYSKSSRSLDADLPEDVRSVLEDLTVALSNPSKAAATIALGSKVGAFGADCRPDPDLEKMRPEGLEGRIQRIQPTVRGLIPIVVLALLLLATLFAILGITAVDWPLH</sequence>
<keyword evidence="3" id="KW-1185">Reference proteome</keyword>
<keyword evidence="1" id="KW-0812">Transmembrane</keyword>
<feature type="transmembrane region" description="Helical" evidence="1">
    <location>
        <begin position="177"/>
        <end position="197"/>
    </location>
</feature>
<evidence type="ECO:0000313" key="2">
    <source>
        <dbReference type="EMBL" id="PRY55730.1"/>
    </source>
</evidence>
<protein>
    <submittedName>
        <fullName evidence="2">Uncharacterized protein</fullName>
    </submittedName>
</protein>
<gene>
    <name evidence="2" type="ORF">B0I28_11243</name>
</gene>
<dbReference type="Proteomes" id="UP000238176">
    <property type="component" value="Unassembled WGS sequence"/>
</dbReference>
<feature type="transmembrane region" description="Helical" evidence="1">
    <location>
        <begin position="348"/>
        <end position="372"/>
    </location>
</feature>
<proteinExistence type="predicted"/>
<accession>A0A2T0UCR2</accession>
<dbReference type="EMBL" id="PVTJ01000012">
    <property type="protein sequence ID" value="PRY55730.1"/>
    <property type="molecule type" value="Genomic_DNA"/>
</dbReference>
<dbReference type="AlphaFoldDB" id="A0A2T0UCR2"/>
<organism evidence="2 3">
    <name type="scientific">Glycomyces artemisiae</name>
    <dbReference type="NCBI Taxonomy" id="1076443"/>
    <lineage>
        <taxon>Bacteria</taxon>
        <taxon>Bacillati</taxon>
        <taxon>Actinomycetota</taxon>
        <taxon>Actinomycetes</taxon>
        <taxon>Glycomycetales</taxon>
        <taxon>Glycomycetaceae</taxon>
        <taxon>Glycomyces</taxon>
    </lineage>
</organism>